<feature type="domain" description="PIN" evidence="1">
    <location>
        <begin position="5"/>
        <end position="129"/>
    </location>
</feature>
<comment type="caution">
    <text evidence="2">The sequence shown here is derived from an EMBL/GenBank/DDBJ whole genome shotgun (WGS) entry which is preliminary data.</text>
</comment>
<dbReference type="PANTHER" id="PTHR38826">
    <property type="entry name" value="RIBONUCLEASE VAPC13"/>
    <property type="match status" value="1"/>
</dbReference>
<dbReference type="InterPro" id="IPR052106">
    <property type="entry name" value="PINc/VapC_TA"/>
</dbReference>
<gene>
    <name evidence="2" type="ORF">COS91_07505</name>
</gene>
<evidence type="ECO:0000313" key="3">
    <source>
        <dbReference type="Proteomes" id="UP000229227"/>
    </source>
</evidence>
<dbReference type="InterPro" id="IPR002716">
    <property type="entry name" value="PIN_dom"/>
</dbReference>
<evidence type="ECO:0000313" key="2">
    <source>
        <dbReference type="EMBL" id="PIU50852.1"/>
    </source>
</evidence>
<proteinExistence type="predicted"/>
<organism evidence="2 3">
    <name type="scientific">Candidatus Desantisbacteria bacterium CG07_land_8_20_14_0_80_39_15</name>
    <dbReference type="NCBI Taxonomy" id="1974549"/>
    <lineage>
        <taxon>Bacteria</taxon>
        <taxon>Candidatus Desantisiibacteriota</taxon>
    </lineage>
</organism>
<dbReference type="InterPro" id="IPR029060">
    <property type="entry name" value="PIN-like_dom_sf"/>
</dbReference>
<dbReference type="SUPFAM" id="SSF88723">
    <property type="entry name" value="PIN domain-like"/>
    <property type="match status" value="1"/>
</dbReference>
<accession>A0A2M6ZEM1</accession>
<dbReference type="Pfam" id="PF01850">
    <property type="entry name" value="PIN"/>
    <property type="match status" value="1"/>
</dbReference>
<dbReference type="PANTHER" id="PTHR38826:SF5">
    <property type="entry name" value="RIBONUCLEASE VAPC13"/>
    <property type="match status" value="1"/>
</dbReference>
<reference evidence="3" key="1">
    <citation type="submission" date="2017-09" db="EMBL/GenBank/DDBJ databases">
        <title>Depth-based differentiation of microbial function through sediment-hosted aquifers and enrichment of novel symbionts in the deep terrestrial subsurface.</title>
        <authorList>
            <person name="Probst A.J."/>
            <person name="Ladd B."/>
            <person name="Jarett J.K."/>
            <person name="Geller-Mcgrath D.E."/>
            <person name="Sieber C.M.K."/>
            <person name="Emerson J.B."/>
            <person name="Anantharaman K."/>
            <person name="Thomas B.C."/>
            <person name="Malmstrom R."/>
            <person name="Stieglmeier M."/>
            <person name="Klingl A."/>
            <person name="Woyke T."/>
            <person name="Ryan C.M."/>
            <person name="Banfield J.F."/>
        </authorList>
    </citation>
    <scope>NUCLEOTIDE SEQUENCE [LARGE SCALE GENOMIC DNA]</scope>
</reference>
<dbReference type="EMBL" id="PEWN01000122">
    <property type="protein sequence ID" value="PIU50852.1"/>
    <property type="molecule type" value="Genomic_DNA"/>
</dbReference>
<name>A0A2M6ZEM1_9BACT</name>
<dbReference type="Gene3D" id="3.40.50.1010">
    <property type="entry name" value="5'-nuclease"/>
    <property type="match status" value="1"/>
</dbReference>
<evidence type="ECO:0000259" key="1">
    <source>
        <dbReference type="Pfam" id="PF01850"/>
    </source>
</evidence>
<sequence>MSKFFIDTSVILRLLIKDDEAKIKSCLELIKNANERESSLYLLPVAILEIVWVLEKVYKYQRQDIVEMVEAILNTPGIKIEHEEVFRKALTAYATKNIKFADAVMGYWGLEKGFTTVYTYDEKDFKKIEGLEVKKP</sequence>
<dbReference type="Proteomes" id="UP000229227">
    <property type="component" value="Unassembled WGS sequence"/>
</dbReference>
<dbReference type="AlphaFoldDB" id="A0A2M6ZEM1"/>
<protein>
    <recommendedName>
        <fullName evidence="1">PIN domain-containing protein</fullName>
    </recommendedName>
</protein>